<dbReference type="InterPro" id="IPR001461">
    <property type="entry name" value="Aspartic_peptidase_A1"/>
</dbReference>
<dbReference type="InterPro" id="IPR033121">
    <property type="entry name" value="PEPTIDASE_A1"/>
</dbReference>
<feature type="region of interest" description="Disordered" evidence="2">
    <location>
        <begin position="554"/>
        <end position="637"/>
    </location>
</feature>
<evidence type="ECO:0000256" key="2">
    <source>
        <dbReference type="SAM" id="MobiDB-lite"/>
    </source>
</evidence>
<dbReference type="InterPro" id="IPR021109">
    <property type="entry name" value="Peptidase_aspartic_dom_sf"/>
</dbReference>
<proteinExistence type="inferred from homology"/>
<comment type="similarity">
    <text evidence="1">Belongs to the peptidase A1 family.</text>
</comment>
<sequence>MPSNTDSSNKQRMNMHEHACNKNRSLRLPVLGDALRPSPQALVKRKGDGGSLNISQSSADHPVATEIAALIKQETLVGDYLEDEDIANAEGAEVVADHSPMCVEMNIIVAVEMSTVPFKTFKFDGILGLSLDGLAMNRNFSTFDMLVRNGMARQPHFGVFLTDNEDVEPSEVAFGGADSRRMLEPVSWSEVYMPELGYWIVPILAVRVGGVELDFCKDGTCRGVVDTGTSHLGVPGPYDKELSQMLQVDAGDLLDCRLAKSPNVEIDLPGKTIELLPASYMRRLPLREGVSVSSEKGVTVEDETDKRKKNTKAKAAPRPGYHLVHVGPNKNHTAGSTKCIRPVHAVKCHPEAANKRSDIYTDKFTVSSKGEDICVERVDQPGSWGLDLEFLCPNPHTAGLEGPQQKGAEAIYVGRQDGTEKCVQPFAEVTCEDTEQFRVRKKDNQICVTPRNNPSEIEEADLVLRCKEVVHPGFENMEELVIGSHFGEQPEKCIQPPVPVTCDVDAANRRKDQFPDRFEVSAKQEKICVKRIDGNSQQWGLNLVIHCRSLTETVEDGEATRPAENAEASGEGADKAKEGTGSPGSQDAAAASEAKDSKEEGKDEAKDEAKQEEKADKDAKEKGKEEAAKEDEGPVKRNCSPRVMAVNLPAPLGPKLFILGEPVLHRYYTVYDWEQKRVGFSLANTQRNTMDLSQLGRGALPKEVDMLLMQRQIEVTRPRTPLEGY</sequence>
<dbReference type="SUPFAM" id="SSF50630">
    <property type="entry name" value="Acid proteases"/>
    <property type="match status" value="2"/>
</dbReference>
<dbReference type="PROSITE" id="PS51767">
    <property type="entry name" value="PEPTIDASE_A1"/>
    <property type="match status" value="1"/>
</dbReference>
<evidence type="ECO:0000256" key="1">
    <source>
        <dbReference type="ARBA" id="ARBA00007447"/>
    </source>
</evidence>
<name>A0A812NJ82_9DINO</name>
<feature type="compositionally biased region" description="Basic and acidic residues" evidence="2">
    <location>
        <begin position="593"/>
        <end position="635"/>
    </location>
</feature>
<feature type="region of interest" description="Disordered" evidence="2">
    <location>
        <begin position="292"/>
        <end position="336"/>
    </location>
</feature>
<accession>A0A812NJ82</accession>
<dbReference type="GO" id="GO:0004190">
    <property type="term" value="F:aspartic-type endopeptidase activity"/>
    <property type="evidence" value="ECO:0007669"/>
    <property type="project" value="InterPro"/>
</dbReference>
<gene>
    <name evidence="4" type="primary">Pgc</name>
    <name evidence="4" type="ORF">SNEC2469_LOCUS7243</name>
</gene>
<comment type="caution">
    <text evidence="4">The sequence shown here is derived from an EMBL/GenBank/DDBJ whole genome shotgun (WGS) entry which is preliminary data.</text>
</comment>
<dbReference type="PANTHER" id="PTHR47966">
    <property type="entry name" value="BETA-SITE APP-CLEAVING ENZYME, ISOFORM A-RELATED"/>
    <property type="match status" value="1"/>
</dbReference>
<feature type="domain" description="Peptidase A1" evidence="3">
    <location>
        <begin position="30"/>
        <end position="334"/>
    </location>
</feature>
<protein>
    <submittedName>
        <fullName evidence="4">Pgc protein</fullName>
    </submittedName>
</protein>
<evidence type="ECO:0000259" key="3">
    <source>
        <dbReference type="PROSITE" id="PS51767"/>
    </source>
</evidence>
<evidence type="ECO:0000313" key="5">
    <source>
        <dbReference type="Proteomes" id="UP000601435"/>
    </source>
</evidence>
<evidence type="ECO:0000313" key="4">
    <source>
        <dbReference type="EMBL" id="CAE7295046.1"/>
    </source>
</evidence>
<dbReference type="AlphaFoldDB" id="A0A812NJ82"/>
<dbReference type="GO" id="GO:0006508">
    <property type="term" value="P:proteolysis"/>
    <property type="evidence" value="ECO:0007669"/>
    <property type="project" value="InterPro"/>
</dbReference>
<dbReference type="Proteomes" id="UP000601435">
    <property type="component" value="Unassembled WGS sequence"/>
</dbReference>
<dbReference type="OrthoDB" id="427916at2759"/>
<reference evidence="4" key="1">
    <citation type="submission" date="2021-02" db="EMBL/GenBank/DDBJ databases">
        <authorList>
            <person name="Dougan E. K."/>
            <person name="Rhodes N."/>
            <person name="Thang M."/>
            <person name="Chan C."/>
        </authorList>
    </citation>
    <scope>NUCLEOTIDE SEQUENCE</scope>
</reference>
<dbReference type="Pfam" id="PF00026">
    <property type="entry name" value="Asp"/>
    <property type="match status" value="1"/>
</dbReference>
<organism evidence="4 5">
    <name type="scientific">Symbiodinium necroappetens</name>
    <dbReference type="NCBI Taxonomy" id="1628268"/>
    <lineage>
        <taxon>Eukaryota</taxon>
        <taxon>Sar</taxon>
        <taxon>Alveolata</taxon>
        <taxon>Dinophyceae</taxon>
        <taxon>Suessiales</taxon>
        <taxon>Symbiodiniaceae</taxon>
        <taxon>Symbiodinium</taxon>
    </lineage>
</organism>
<dbReference type="EMBL" id="CAJNJA010012364">
    <property type="protein sequence ID" value="CAE7295046.1"/>
    <property type="molecule type" value="Genomic_DNA"/>
</dbReference>
<dbReference type="Gene3D" id="2.40.70.10">
    <property type="entry name" value="Acid Proteases"/>
    <property type="match status" value="2"/>
</dbReference>
<keyword evidence="5" id="KW-1185">Reference proteome</keyword>